<dbReference type="Proteomes" id="UP000316096">
    <property type="component" value="Unassembled WGS sequence"/>
</dbReference>
<dbReference type="InterPro" id="IPR003018">
    <property type="entry name" value="GAF"/>
</dbReference>
<dbReference type="SMART" id="SM00065">
    <property type="entry name" value="GAF"/>
    <property type="match status" value="1"/>
</dbReference>
<dbReference type="SMART" id="SM01012">
    <property type="entry name" value="ANTAR"/>
    <property type="match status" value="1"/>
</dbReference>
<evidence type="ECO:0000313" key="4">
    <source>
        <dbReference type="EMBL" id="TQL96631.1"/>
    </source>
</evidence>
<dbReference type="GO" id="GO:0003723">
    <property type="term" value="F:RNA binding"/>
    <property type="evidence" value="ECO:0007669"/>
    <property type="project" value="InterPro"/>
</dbReference>
<dbReference type="InterPro" id="IPR005561">
    <property type="entry name" value="ANTAR"/>
</dbReference>
<evidence type="ECO:0000256" key="1">
    <source>
        <dbReference type="SAM" id="Phobius"/>
    </source>
</evidence>
<dbReference type="OrthoDB" id="7466251at2"/>
<proteinExistence type="predicted"/>
<protein>
    <submittedName>
        <fullName evidence="4">GAF domain-containing protein</fullName>
    </submittedName>
</protein>
<evidence type="ECO:0000259" key="3">
    <source>
        <dbReference type="SMART" id="SM01012"/>
    </source>
</evidence>
<sequence length="237" mass="25212">MDRIWELVTRYVAGGTLSAGSVCAACVPALGLDGAALWLAKDVSRRLLIHATDKVSGVLHEAQFTLGEGPCVQAWTERVMVLTPDLAADDAAVRWPMFVPEALLAGAGAVFAFPLQVGAIRVGVLDLYRKRPGPLTPAQLADALAFASAALTLVLRQARSDTDQTSNLEQTLPPEGLSGGQVEVYQATGMIAGQLNAGLEEALLRLRAYAFAHGMSITETARLVVDRQLRFDGEDDD</sequence>
<comment type="caution">
    <text evidence="4">The sequence shown here is derived from an EMBL/GenBank/DDBJ whole genome shotgun (WGS) entry which is preliminary data.</text>
</comment>
<name>A0A543CHR8_9ACTN</name>
<keyword evidence="5" id="KW-1185">Reference proteome</keyword>
<reference evidence="4 5" key="1">
    <citation type="submission" date="2019-06" db="EMBL/GenBank/DDBJ databases">
        <title>Sequencing the genomes of 1000 actinobacteria strains.</title>
        <authorList>
            <person name="Klenk H.-P."/>
        </authorList>
    </citation>
    <scope>NUCLEOTIDE SEQUENCE [LARGE SCALE GENOMIC DNA]</scope>
    <source>
        <strain evidence="4 5">DSM 102200</strain>
    </source>
</reference>
<feature type="transmembrane region" description="Helical" evidence="1">
    <location>
        <begin position="102"/>
        <end position="124"/>
    </location>
</feature>
<keyword evidence="1" id="KW-0472">Membrane</keyword>
<feature type="domain" description="ANTAR" evidence="3">
    <location>
        <begin position="136"/>
        <end position="225"/>
    </location>
</feature>
<evidence type="ECO:0000313" key="5">
    <source>
        <dbReference type="Proteomes" id="UP000316096"/>
    </source>
</evidence>
<dbReference type="EMBL" id="VFOZ01000001">
    <property type="protein sequence ID" value="TQL96631.1"/>
    <property type="molecule type" value="Genomic_DNA"/>
</dbReference>
<evidence type="ECO:0000259" key="2">
    <source>
        <dbReference type="SMART" id="SM00065"/>
    </source>
</evidence>
<gene>
    <name evidence="4" type="ORF">FB559_2171</name>
</gene>
<organism evidence="4 5">
    <name type="scientific">Actinoallomurus bryophytorum</name>
    <dbReference type="NCBI Taxonomy" id="1490222"/>
    <lineage>
        <taxon>Bacteria</taxon>
        <taxon>Bacillati</taxon>
        <taxon>Actinomycetota</taxon>
        <taxon>Actinomycetes</taxon>
        <taxon>Streptosporangiales</taxon>
        <taxon>Thermomonosporaceae</taxon>
        <taxon>Actinoallomurus</taxon>
    </lineage>
</organism>
<feature type="transmembrane region" description="Helical" evidence="1">
    <location>
        <begin position="12"/>
        <end position="40"/>
    </location>
</feature>
<dbReference type="RefSeq" id="WP_141955467.1">
    <property type="nucleotide sequence ID" value="NZ_VFOZ01000001.1"/>
</dbReference>
<feature type="domain" description="GAF" evidence="2">
    <location>
        <begin position="1"/>
        <end position="165"/>
    </location>
</feature>
<dbReference type="Gene3D" id="3.30.450.40">
    <property type="match status" value="1"/>
</dbReference>
<accession>A0A543CHR8</accession>
<keyword evidence="1" id="KW-1133">Transmembrane helix</keyword>
<keyword evidence="1" id="KW-0812">Transmembrane</keyword>
<dbReference type="Pfam" id="PF13185">
    <property type="entry name" value="GAF_2"/>
    <property type="match status" value="1"/>
</dbReference>
<dbReference type="SUPFAM" id="SSF55781">
    <property type="entry name" value="GAF domain-like"/>
    <property type="match status" value="1"/>
</dbReference>
<dbReference type="InterPro" id="IPR029016">
    <property type="entry name" value="GAF-like_dom_sf"/>
</dbReference>
<dbReference type="AlphaFoldDB" id="A0A543CHR8"/>